<dbReference type="InterPro" id="IPR058934">
    <property type="entry name" value="YMC020W-like"/>
</dbReference>
<evidence type="ECO:0000313" key="3">
    <source>
        <dbReference type="EMBL" id="GCE97896.1"/>
    </source>
</evidence>
<dbReference type="OrthoDB" id="5598028at2759"/>
<evidence type="ECO:0000313" key="4">
    <source>
        <dbReference type="Proteomes" id="UP000301737"/>
    </source>
</evidence>
<dbReference type="EMBL" id="BIMX01000003">
    <property type="protein sequence ID" value="GCE97896.1"/>
    <property type="molecule type" value="Genomic_DNA"/>
</dbReference>
<reference evidence="3 4" key="1">
    <citation type="submission" date="2019-01" db="EMBL/GenBank/DDBJ databases">
        <title>Draft Genome Sequencing of Zygosaccharomyces mellis Ca-7.</title>
        <authorList>
            <person name="Shiwa Y."/>
            <person name="Kanesaki Y."/>
            <person name="Ishige T."/>
            <person name="Mura K."/>
            <person name="Hori T."/>
            <person name="Tamura T."/>
        </authorList>
    </citation>
    <scope>NUCLEOTIDE SEQUENCE [LARGE SCALE GENOMIC DNA]</scope>
    <source>
        <strain evidence="3 4">Ca-7</strain>
    </source>
</reference>
<feature type="region of interest" description="Disordered" evidence="1">
    <location>
        <begin position="96"/>
        <end position="148"/>
    </location>
</feature>
<dbReference type="PANTHER" id="PTHR47349:SF1">
    <property type="entry name" value="AER328WP"/>
    <property type="match status" value="1"/>
</dbReference>
<sequence>MDTASVWTKLKYQNKFYRLSYLRFCNILHSRGKPTIMAASSPSRRYVRSSPTRSLRSNGQNNNDWQVNDLRRSNRIWSVWGDKTGTNCQTTYQEQGPSTIQFTSSQSSLKSEVPPAGADNNLEEEYTIGTDPKRQTEAPQEEQEPKRTWRFWSRSSSVNTDITQEQQSNDTDQIVLPPKMAATLTNTWIPATDVIVYKSIAGKRDVKNRTDPQEPNIVVPGFEIIPHRSVWNSLKSSSLAFARRWNIVTGAPAQKCVYQQGPQAKLKHLSEDGKRPIKVLIVGVHGFFPTKMIRPFIGEPTGTSLKFVAEAEEVVKKYFEKYNQRVEISKIALEREGEIFERVNFFFDIMKNWAKQINQADYIYFVCHSQGSPVTMLLLAQLIDAGLINLDNTRFFNEGDIPFSTNRKIISILAMAGINNGPFYGADQTLFVRAYQTIEKESLRELFQFQRPDSLVSQKLIRSLRIIIGSNVKIVFVGSINDQLVPLYSSMCLFASHPNFFRATFIDKSSRTPDFIKRLVNIAGTLLNLGYDEHGIIKEISPSLAGTLTGGGHSTIYNEAQVYELGLRFALETTDVTTDIPVKYRPYQLEQLSSNPYHLPWCMRGLMYEIGHHLDPDDISRLFQEFESWEPETKPLKDVKYRLTGLKNKL</sequence>
<feature type="compositionally biased region" description="Low complexity" evidence="1">
    <location>
        <begin position="40"/>
        <end position="54"/>
    </location>
</feature>
<proteinExistence type="predicted"/>
<evidence type="ECO:0000256" key="1">
    <source>
        <dbReference type="SAM" id="MobiDB-lite"/>
    </source>
</evidence>
<dbReference type="Pfam" id="PF26147">
    <property type="entry name" value="AB_HYDROLASE_YMC0-YMC35"/>
    <property type="match status" value="1"/>
</dbReference>
<dbReference type="Proteomes" id="UP000301737">
    <property type="component" value="Unassembled WGS sequence"/>
</dbReference>
<keyword evidence="4" id="KW-1185">Reference proteome</keyword>
<feature type="region of interest" description="Disordered" evidence="1">
    <location>
        <begin position="40"/>
        <end position="66"/>
    </location>
</feature>
<dbReference type="PANTHER" id="PTHR47349">
    <property type="entry name" value="CHROMOSOME 8, WHOLE GENOME SHOTGUN SEQUENCE"/>
    <property type="match status" value="1"/>
</dbReference>
<comment type="caution">
    <text evidence="3">The sequence shown here is derived from an EMBL/GenBank/DDBJ whole genome shotgun (WGS) entry which is preliminary data.</text>
</comment>
<evidence type="ECO:0000259" key="2">
    <source>
        <dbReference type="Pfam" id="PF26147"/>
    </source>
</evidence>
<gene>
    <name evidence="3" type="ORF">ZYGM_003660</name>
</gene>
<dbReference type="SUPFAM" id="SSF53474">
    <property type="entry name" value="alpha/beta-Hydrolases"/>
    <property type="match status" value="1"/>
</dbReference>
<organism evidence="3 4">
    <name type="scientific">Zygosaccharomyces mellis</name>
    <dbReference type="NCBI Taxonomy" id="42258"/>
    <lineage>
        <taxon>Eukaryota</taxon>
        <taxon>Fungi</taxon>
        <taxon>Dikarya</taxon>
        <taxon>Ascomycota</taxon>
        <taxon>Saccharomycotina</taxon>
        <taxon>Saccharomycetes</taxon>
        <taxon>Saccharomycetales</taxon>
        <taxon>Saccharomycetaceae</taxon>
        <taxon>Zygosaccharomyces</taxon>
    </lineage>
</organism>
<feature type="compositionally biased region" description="Polar residues" evidence="1">
    <location>
        <begin position="55"/>
        <end position="66"/>
    </location>
</feature>
<dbReference type="AlphaFoldDB" id="A0A4C2E3L9"/>
<feature type="domain" description="YMC020W-like alpha/beta hydrolase" evidence="2">
    <location>
        <begin position="261"/>
        <end position="609"/>
    </location>
</feature>
<accession>A0A4C2E3L9</accession>
<feature type="compositionally biased region" description="Polar residues" evidence="1">
    <location>
        <begin position="96"/>
        <end position="110"/>
    </location>
</feature>
<dbReference type="InterPro" id="IPR029058">
    <property type="entry name" value="AB_hydrolase_fold"/>
</dbReference>
<name>A0A4C2E3L9_9SACH</name>
<dbReference type="InterPro" id="IPR058933">
    <property type="entry name" value="YMC020W-like_ab_hydrolase"/>
</dbReference>
<protein>
    <recommendedName>
        <fullName evidence="2">YMC020W-like alpha/beta hydrolase domain-containing protein</fullName>
    </recommendedName>
</protein>